<keyword evidence="6 13" id="KW-0238">DNA-binding</keyword>
<dbReference type="Pfam" id="PF00072">
    <property type="entry name" value="Response_reg"/>
    <property type="match status" value="1"/>
</dbReference>
<dbReference type="PROSITE" id="PS51755">
    <property type="entry name" value="OMPR_PHOB"/>
    <property type="match status" value="1"/>
</dbReference>
<comment type="subcellular location">
    <subcellularLocation>
        <location evidence="1">Cytoplasm</location>
    </subcellularLocation>
</comment>
<dbReference type="InterPro" id="IPR001867">
    <property type="entry name" value="OmpR/PhoB-type_DNA-bd"/>
</dbReference>
<evidence type="ECO:0000256" key="1">
    <source>
        <dbReference type="ARBA" id="ARBA00004496"/>
    </source>
</evidence>
<dbReference type="SMART" id="SM00448">
    <property type="entry name" value="REC"/>
    <property type="match status" value="1"/>
</dbReference>
<evidence type="ECO:0000256" key="12">
    <source>
        <dbReference type="PROSITE-ProRule" id="PRU00169"/>
    </source>
</evidence>
<feature type="modified residue" description="4-aspartylphosphate" evidence="12">
    <location>
        <position position="52"/>
    </location>
</feature>
<dbReference type="SUPFAM" id="SSF52172">
    <property type="entry name" value="CheY-like"/>
    <property type="match status" value="1"/>
</dbReference>
<evidence type="ECO:0000259" key="14">
    <source>
        <dbReference type="PROSITE" id="PS50110"/>
    </source>
</evidence>
<dbReference type="InterPro" id="IPR036388">
    <property type="entry name" value="WH-like_DNA-bd_sf"/>
</dbReference>
<dbReference type="Gene3D" id="3.40.50.2300">
    <property type="match status" value="1"/>
</dbReference>
<evidence type="ECO:0000256" key="7">
    <source>
        <dbReference type="ARBA" id="ARBA00023159"/>
    </source>
</evidence>
<evidence type="ECO:0000256" key="11">
    <source>
        <dbReference type="ARBA" id="ARBA00039976"/>
    </source>
</evidence>
<evidence type="ECO:0000313" key="16">
    <source>
        <dbReference type="EMBL" id="MBP2026475.1"/>
    </source>
</evidence>
<evidence type="ECO:0000256" key="10">
    <source>
        <dbReference type="ARBA" id="ARBA00037471"/>
    </source>
</evidence>
<dbReference type="SMART" id="SM00862">
    <property type="entry name" value="Trans_reg_C"/>
    <property type="match status" value="1"/>
</dbReference>
<keyword evidence="17" id="KW-1185">Reference proteome</keyword>
<comment type="function">
    <text evidence="10">Member of the two-component regulatory system HssS/HssR involved in intracellular heme homeostasis and tempering of staphylococcal virulence. Phosphorylated HssR binds to a direct repeat sequence within hrtAB promoter and activates the expression of hrtAB, an efflux pump, in response to extracellular heme, hemin, hemoglobin or blood.</text>
</comment>
<dbReference type="EMBL" id="JAGGLI010000002">
    <property type="protein sequence ID" value="MBP2026475.1"/>
    <property type="molecule type" value="Genomic_DNA"/>
</dbReference>
<dbReference type="Pfam" id="PF00486">
    <property type="entry name" value="Trans_reg_C"/>
    <property type="match status" value="1"/>
</dbReference>
<dbReference type="CDD" id="cd00383">
    <property type="entry name" value="trans_reg_C"/>
    <property type="match status" value="1"/>
</dbReference>
<dbReference type="InterPro" id="IPR001789">
    <property type="entry name" value="Sig_transdc_resp-reg_receiver"/>
</dbReference>
<comment type="caution">
    <text evidence="16">The sequence shown here is derived from an EMBL/GenBank/DDBJ whole genome shotgun (WGS) entry which is preliminary data.</text>
</comment>
<evidence type="ECO:0000256" key="6">
    <source>
        <dbReference type="ARBA" id="ARBA00023125"/>
    </source>
</evidence>
<dbReference type="PROSITE" id="PS50110">
    <property type="entry name" value="RESPONSE_REGULATORY"/>
    <property type="match status" value="1"/>
</dbReference>
<keyword evidence="4" id="KW-0805">Transcription regulation</keyword>
<keyword evidence="3" id="KW-0963">Cytoplasm</keyword>
<evidence type="ECO:0000259" key="15">
    <source>
        <dbReference type="PROSITE" id="PS51755"/>
    </source>
</evidence>
<protein>
    <recommendedName>
        <fullName evidence="11">Heme response regulator HssR</fullName>
    </recommendedName>
    <alternativeName>
        <fullName evidence="2">Stage 0 sporulation protein A homolog</fullName>
    </alternativeName>
</protein>
<evidence type="ECO:0000256" key="3">
    <source>
        <dbReference type="ARBA" id="ARBA00022490"/>
    </source>
</evidence>
<dbReference type="RefSeq" id="WP_209658584.1">
    <property type="nucleotide sequence ID" value="NZ_JAGGLI010000002.1"/>
</dbReference>
<sequence>MFNILVVEDDKNLQRLMETVLKQNGYMVFCASNGLSALEVLDKNHIDLMISDIMMPDMDGYELTDSLRKSDYQLPILMVTAKESMEDKKRGFMCGTDDYMVKPVDMDELILRVSALLRRARIMNEHRIFIGKTVLDYDTLTVSREDINLTLPQKEFLLLFKLLNYPRQIFTRQQLMNEIWGLDAESDERTVDVHIKRLRERFSDWPDFEIITVRGLGYKAEKLENKE</sequence>
<dbReference type="GO" id="GO:0003677">
    <property type="term" value="F:DNA binding"/>
    <property type="evidence" value="ECO:0007669"/>
    <property type="project" value="UniProtKB-KW"/>
</dbReference>
<dbReference type="InterPro" id="IPR011006">
    <property type="entry name" value="CheY-like_superfamily"/>
</dbReference>
<keyword evidence="12" id="KW-0597">Phosphoprotein</keyword>
<evidence type="ECO:0000256" key="8">
    <source>
        <dbReference type="ARBA" id="ARBA00023163"/>
    </source>
</evidence>
<keyword evidence="5" id="KW-0843">Virulence</keyword>
<dbReference type="Proteomes" id="UP001314903">
    <property type="component" value="Unassembled WGS sequence"/>
</dbReference>
<evidence type="ECO:0000256" key="2">
    <source>
        <dbReference type="ARBA" id="ARBA00018672"/>
    </source>
</evidence>
<feature type="domain" description="Response regulatory" evidence="14">
    <location>
        <begin position="3"/>
        <end position="117"/>
    </location>
</feature>
<accession>A0ABS4KGJ2</accession>
<evidence type="ECO:0000256" key="13">
    <source>
        <dbReference type="PROSITE-ProRule" id="PRU01091"/>
    </source>
</evidence>
<gene>
    <name evidence="16" type="ORF">J2Z35_000264</name>
</gene>
<dbReference type="PANTHER" id="PTHR48111:SF49">
    <property type="entry name" value="HEME RESPONSE REGULATOR HSSR"/>
    <property type="match status" value="1"/>
</dbReference>
<evidence type="ECO:0000256" key="5">
    <source>
        <dbReference type="ARBA" id="ARBA00023026"/>
    </source>
</evidence>
<comment type="function">
    <text evidence="9">May play the central regulatory role in sporulation. It may be an element of the effector pathway responsible for the activation of sporulation genes in response to nutritional stress. Spo0A may act in concert with spo0H (a sigma factor) to control the expression of some genes that are critical to the sporulation process.</text>
</comment>
<dbReference type="CDD" id="cd17574">
    <property type="entry name" value="REC_OmpR"/>
    <property type="match status" value="1"/>
</dbReference>
<organism evidence="16 17">
    <name type="scientific">Acetoanaerobium pronyense</name>
    <dbReference type="NCBI Taxonomy" id="1482736"/>
    <lineage>
        <taxon>Bacteria</taxon>
        <taxon>Bacillati</taxon>
        <taxon>Bacillota</taxon>
        <taxon>Clostridia</taxon>
        <taxon>Peptostreptococcales</taxon>
        <taxon>Filifactoraceae</taxon>
        <taxon>Acetoanaerobium</taxon>
    </lineage>
</organism>
<dbReference type="Gene3D" id="1.10.10.10">
    <property type="entry name" value="Winged helix-like DNA-binding domain superfamily/Winged helix DNA-binding domain"/>
    <property type="match status" value="1"/>
</dbReference>
<feature type="domain" description="OmpR/PhoB-type" evidence="15">
    <location>
        <begin position="125"/>
        <end position="222"/>
    </location>
</feature>
<feature type="DNA-binding region" description="OmpR/PhoB-type" evidence="13">
    <location>
        <begin position="125"/>
        <end position="222"/>
    </location>
</feature>
<evidence type="ECO:0000313" key="17">
    <source>
        <dbReference type="Proteomes" id="UP001314903"/>
    </source>
</evidence>
<name>A0ABS4KGJ2_9FIRM</name>
<evidence type="ECO:0000256" key="4">
    <source>
        <dbReference type="ARBA" id="ARBA00023015"/>
    </source>
</evidence>
<evidence type="ECO:0000256" key="9">
    <source>
        <dbReference type="ARBA" id="ARBA00024867"/>
    </source>
</evidence>
<keyword evidence="8" id="KW-0804">Transcription</keyword>
<keyword evidence="7" id="KW-0010">Activator</keyword>
<proteinExistence type="predicted"/>
<dbReference type="InterPro" id="IPR039420">
    <property type="entry name" value="WalR-like"/>
</dbReference>
<dbReference type="PANTHER" id="PTHR48111">
    <property type="entry name" value="REGULATOR OF RPOS"/>
    <property type="match status" value="1"/>
</dbReference>
<reference evidence="16 17" key="1">
    <citation type="submission" date="2021-03" db="EMBL/GenBank/DDBJ databases">
        <title>Genomic Encyclopedia of Type Strains, Phase IV (KMG-IV): sequencing the most valuable type-strain genomes for metagenomic binning, comparative biology and taxonomic classification.</title>
        <authorList>
            <person name="Goeker M."/>
        </authorList>
    </citation>
    <scope>NUCLEOTIDE SEQUENCE [LARGE SCALE GENOMIC DNA]</scope>
    <source>
        <strain evidence="16 17">DSM 27512</strain>
    </source>
</reference>